<dbReference type="InterPro" id="IPR036388">
    <property type="entry name" value="WH-like_DNA-bd_sf"/>
</dbReference>
<dbReference type="InterPro" id="IPR014284">
    <property type="entry name" value="RNA_pol_sigma-70_dom"/>
</dbReference>
<dbReference type="NCBIfam" id="TIGR02937">
    <property type="entry name" value="sigma70-ECF"/>
    <property type="match status" value="1"/>
</dbReference>
<comment type="caution">
    <text evidence="2">The sequence shown here is derived from an EMBL/GenBank/DDBJ whole genome shotgun (WGS) entry which is preliminary data.</text>
</comment>
<sequence>MLKDYQHILFPYAYNILGAVEDAKDAIQDVLYNYLATPRENVDNEKNYLIKSVINQAINIRNKKKQVKLGDVWLPEPVATEGADSNINLHDIASYSMLVLLEQLNPKERAVFILKESFGYSHEEIAEVLSITTEGSRKLLSRARTRLNESKQPATNRKAIPSGILDDYIHAIRSRNTHTLENLLSREVTFFADGGTKMNVVKKVSVGLHEVAELLLYIYEKYDKDLSVVTAEINHQPALLYYNDTRLVACQVFGVSAADGKIFQINNVVDPDKLKTIDKA</sequence>
<dbReference type="SUPFAM" id="SSF88659">
    <property type="entry name" value="Sigma3 and sigma4 domains of RNA polymerase sigma factors"/>
    <property type="match status" value="1"/>
</dbReference>
<keyword evidence="3" id="KW-1185">Reference proteome</keyword>
<dbReference type="Gene3D" id="1.10.1740.10">
    <property type="match status" value="1"/>
</dbReference>
<dbReference type="SUPFAM" id="SSF54427">
    <property type="entry name" value="NTF2-like"/>
    <property type="match status" value="1"/>
</dbReference>
<dbReference type="RefSeq" id="WP_211976511.1">
    <property type="nucleotide sequence ID" value="NZ_CBFHAM010000067.1"/>
</dbReference>
<reference evidence="2 3" key="1">
    <citation type="submission" date="2021-04" db="EMBL/GenBank/DDBJ databases">
        <title>Chitinophaga sp. nov., isolated from the rhizosphere soil.</title>
        <authorList>
            <person name="He S."/>
        </authorList>
    </citation>
    <scope>NUCLEOTIDE SEQUENCE [LARGE SCALE GENOMIC DNA]</scope>
    <source>
        <strain evidence="2 3">2R12</strain>
    </source>
</reference>
<organism evidence="2 3">
    <name type="scientific">Chitinophaga hostae</name>
    <dbReference type="NCBI Taxonomy" id="2831022"/>
    <lineage>
        <taxon>Bacteria</taxon>
        <taxon>Pseudomonadati</taxon>
        <taxon>Bacteroidota</taxon>
        <taxon>Chitinophagia</taxon>
        <taxon>Chitinophagales</taxon>
        <taxon>Chitinophagaceae</taxon>
        <taxon>Chitinophaga</taxon>
    </lineage>
</organism>
<dbReference type="InterPro" id="IPR013324">
    <property type="entry name" value="RNA_pol_sigma_r3/r4-like"/>
</dbReference>
<dbReference type="PANTHER" id="PTHR30173:SF36">
    <property type="entry name" value="ECF RNA POLYMERASE SIGMA FACTOR SIGJ"/>
    <property type="match status" value="1"/>
</dbReference>
<protein>
    <submittedName>
        <fullName evidence="2">Sigma-70 family RNA polymerase sigma factor</fullName>
    </submittedName>
</protein>
<evidence type="ECO:0000259" key="1">
    <source>
        <dbReference type="Pfam" id="PF08281"/>
    </source>
</evidence>
<dbReference type="InterPro" id="IPR032710">
    <property type="entry name" value="NTF2-like_dom_sf"/>
</dbReference>
<dbReference type="Gene3D" id="1.10.10.10">
    <property type="entry name" value="Winged helix-like DNA-binding domain superfamily/Winged helix DNA-binding domain"/>
    <property type="match status" value="1"/>
</dbReference>
<dbReference type="Proteomes" id="UP000676386">
    <property type="component" value="Unassembled WGS sequence"/>
</dbReference>
<evidence type="ECO:0000313" key="3">
    <source>
        <dbReference type="Proteomes" id="UP000676386"/>
    </source>
</evidence>
<accession>A0ABS5J824</accession>
<dbReference type="CDD" id="cd06171">
    <property type="entry name" value="Sigma70_r4"/>
    <property type="match status" value="1"/>
</dbReference>
<dbReference type="Pfam" id="PF08281">
    <property type="entry name" value="Sigma70_r4_2"/>
    <property type="match status" value="1"/>
</dbReference>
<name>A0ABS5J824_9BACT</name>
<dbReference type="InterPro" id="IPR013325">
    <property type="entry name" value="RNA_pol_sigma_r2"/>
</dbReference>
<dbReference type="InterPro" id="IPR052704">
    <property type="entry name" value="ECF_Sigma-70_Domain"/>
</dbReference>
<dbReference type="InterPro" id="IPR013249">
    <property type="entry name" value="RNA_pol_sigma70_r4_t2"/>
</dbReference>
<proteinExistence type="predicted"/>
<evidence type="ECO:0000313" key="2">
    <source>
        <dbReference type="EMBL" id="MBS0031349.1"/>
    </source>
</evidence>
<feature type="domain" description="RNA polymerase sigma factor 70 region 4 type 2" evidence="1">
    <location>
        <begin position="98"/>
        <end position="147"/>
    </location>
</feature>
<dbReference type="PANTHER" id="PTHR30173">
    <property type="entry name" value="SIGMA 19 FACTOR"/>
    <property type="match status" value="1"/>
</dbReference>
<gene>
    <name evidence="2" type="ORF">KE626_28725</name>
</gene>
<dbReference type="SUPFAM" id="SSF88946">
    <property type="entry name" value="Sigma2 domain of RNA polymerase sigma factors"/>
    <property type="match status" value="1"/>
</dbReference>
<dbReference type="EMBL" id="JAGTXB010000021">
    <property type="protein sequence ID" value="MBS0031349.1"/>
    <property type="molecule type" value="Genomic_DNA"/>
</dbReference>